<evidence type="ECO:0000313" key="1">
    <source>
        <dbReference type="EMBL" id="KAE8301731.1"/>
    </source>
</evidence>
<reference evidence="1 2" key="1">
    <citation type="journal article" date="2007" name="Science">
        <title>Genomic minimalism in the early diverging intestinal parasite Giardia lamblia.</title>
        <authorList>
            <person name="Morrison H.G."/>
            <person name="McArthur A.G."/>
            <person name="Gillin F.D."/>
            <person name="Aley S.B."/>
            <person name="Adam R.D."/>
            <person name="Olsen G.J."/>
            <person name="Best A.A."/>
            <person name="Cande W.Z."/>
            <person name="Chen F."/>
            <person name="Cipriano M.J."/>
            <person name="Davids B.J."/>
            <person name="Dawson S.C."/>
            <person name="Elmendorf H.G."/>
            <person name="Hehl A.B."/>
            <person name="Holder M.E."/>
            <person name="Huse S.M."/>
            <person name="Kim U.U."/>
            <person name="Lasek-Nesselquist E."/>
            <person name="Manning G."/>
            <person name="Nigam A."/>
            <person name="Nixon J.E."/>
            <person name="Palm D."/>
            <person name="Passamaneck N.E."/>
            <person name="Prabhu A."/>
            <person name="Reich C.I."/>
            <person name="Reiner D.S."/>
            <person name="Samuelson J."/>
            <person name="Svard S.G."/>
            <person name="Sogin M.L."/>
        </authorList>
    </citation>
    <scope>NUCLEOTIDE SEQUENCE [LARGE SCALE GENOMIC DNA]</scope>
    <source>
        <strain evidence="1 2">WB C6</strain>
    </source>
</reference>
<dbReference type="AlphaFoldDB" id="A0A644EZH0"/>
<dbReference type="GO" id="GO:0005634">
    <property type="term" value="C:nucleus"/>
    <property type="evidence" value="ECO:0000318"/>
    <property type="project" value="GO_Central"/>
</dbReference>
<keyword evidence="2" id="KW-1185">Reference proteome</keyword>
<dbReference type="InterPro" id="IPR007174">
    <property type="entry name" value="Las1"/>
</dbReference>
<gene>
    <name evidence="1" type="ORF">GL50803_0061708</name>
</gene>
<dbReference type="GO" id="GO:0004519">
    <property type="term" value="F:endonuclease activity"/>
    <property type="evidence" value="ECO:0007669"/>
    <property type="project" value="InterPro"/>
</dbReference>
<dbReference type="GO" id="GO:0000460">
    <property type="term" value="P:maturation of 5.8S rRNA"/>
    <property type="evidence" value="ECO:0000318"/>
    <property type="project" value="GO_Central"/>
</dbReference>
<dbReference type="GO" id="GO:0000470">
    <property type="term" value="P:maturation of LSU-rRNA"/>
    <property type="evidence" value="ECO:0000318"/>
    <property type="project" value="GO_Central"/>
</dbReference>
<organism evidence="1 2">
    <name type="scientific">Giardia intestinalis (strain ATCC 50803 / WB clone C6)</name>
    <name type="common">Giardia lamblia</name>
    <dbReference type="NCBI Taxonomy" id="184922"/>
    <lineage>
        <taxon>Eukaryota</taxon>
        <taxon>Metamonada</taxon>
        <taxon>Diplomonadida</taxon>
        <taxon>Hexamitidae</taxon>
        <taxon>Giardiinae</taxon>
        <taxon>Giardia</taxon>
    </lineage>
</organism>
<dbReference type="EMBL" id="AACB03000005">
    <property type="protein sequence ID" value="KAE8301731.1"/>
    <property type="molecule type" value="Genomic_DNA"/>
</dbReference>
<comment type="caution">
    <text evidence="1">The sequence shown here is derived from an EMBL/GenBank/DDBJ whole genome shotgun (WGS) entry which is preliminary data.</text>
</comment>
<dbReference type="Proteomes" id="UP000001548">
    <property type="component" value="Unassembled WGS sequence"/>
</dbReference>
<name>A0A644EZH0_GIAIC</name>
<dbReference type="GO" id="GO:0090730">
    <property type="term" value="C:Las1 complex"/>
    <property type="evidence" value="ECO:0007669"/>
    <property type="project" value="InterPro"/>
</dbReference>
<evidence type="ECO:0000313" key="2">
    <source>
        <dbReference type="Proteomes" id="UP000001548"/>
    </source>
</evidence>
<sequence length="540" mass="59311">MHECSGTHDFFTIAAEYTSKASATQVGIYAILQAIARTTTCQPSTCMRGYAPLAEPLLVELDPARQKLMKSISTLCLSDQAALFDLLYSDDVRKQEEGLAMVNVIRLRGAVEVGLDGTAALVAARLSDNEAADEHALQSSYSVALIRTVNGLTDRQQVGNYMTSMKTLAGRISLPYALIDVRHEATHQQLPPLPALRQSAALLLHWLRHNYWEPLLNETHENAVSRCVQELQGFFVSPNQLHPSEFVDRLIAANCLTGLPGAVVRVIYRNRLSPADVFGESGDRTEFRRFLVGAIEGGLAESFRSSIVSPLFARLFSDAVLSHYCIVNMVMHQSGKLTNPQQFDLCIRWLYAILDHIRAEPDKSVEQLHLKAIQKALLAVLANAAPPFLLSLEQAYKKEGTQFTRLDTSAEFTLDDVISLTEPVASTSAVPGTAQVSISDTPSGCLVQFLVDVLHKYHLKLTGLQILLGVQSSDASVIIHRSPANELIPIGVTSLLGSMWTDDSRLRRYYYGGLDADAPVLHRDGDAPLEAKLTEPPLKK</sequence>
<dbReference type="InParanoid" id="A0A644EZH0"/>
<dbReference type="PANTHER" id="PTHR15002">
    <property type="entry name" value="RIBOSOMAL BIOGENESIS PROTEIN LAS1L"/>
    <property type="match status" value="1"/>
</dbReference>
<accession>A0A644EZH0</accession>
<protein>
    <submittedName>
        <fullName evidence="1">Las1-like protein</fullName>
    </submittedName>
</protein>
<proteinExistence type="predicted"/>
<dbReference type="PANTHER" id="PTHR15002:SF0">
    <property type="entry name" value="RIBOSOMAL BIOGENESIS PROTEIN LAS1L"/>
    <property type="match status" value="1"/>
</dbReference>
<dbReference type="Pfam" id="PF04031">
    <property type="entry name" value="Las1"/>
    <property type="match status" value="1"/>
</dbReference>